<dbReference type="EMBL" id="CP109535">
    <property type="protein sequence ID" value="WTY93451.1"/>
    <property type="molecule type" value="Genomic_DNA"/>
</dbReference>
<sequence length="175" mass="18147">MADHTPDYPPRTPPPPKRPQSPPRPDTAALDATTGPGGTPVRSGRRGVMMANRRGTNWVLESAPWAAGKARSGVLGKLGTWGYRLSPEAAGTVGQVVTLLVEAATADSGARVTVHLSDQDRQVCVLVLSHQAGLAPGHSAGGDDVLHQLTAHRSVTGCGTDTGPDGRRTWAVIGL</sequence>
<proteinExistence type="predicted"/>
<gene>
    <name evidence="2" type="ORF">OG626_00440</name>
</gene>
<name>A0AAU3GR34_9ACTN</name>
<feature type="compositionally biased region" description="Pro residues" evidence="1">
    <location>
        <begin position="7"/>
        <end position="25"/>
    </location>
</feature>
<protein>
    <recommendedName>
        <fullName evidence="3">ATP-binding protein</fullName>
    </recommendedName>
</protein>
<evidence type="ECO:0008006" key="3">
    <source>
        <dbReference type="Google" id="ProtNLM"/>
    </source>
</evidence>
<evidence type="ECO:0000313" key="2">
    <source>
        <dbReference type="EMBL" id="WTY93451.1"/>
    </source>
</evidence>
<evidence type="ECO:0000256" key="1">
    <source>
        <dbReference type="SAM" id="MobiDB-lite"/>
    </source>
</evidence>
<reference evidence="2" key="1">
    <citation type="submission" date="2022-10" db="EMBL/GenBank/DDBJ databases">
        <title>The complete genomes of actinobacterial strains from the NBC collection.</title>
        <authorList>
            <person name="Joergensen T.S."/>
            <person name="Alvarez Arevalo M."/>
            <person name="Sterndorff E.B."/>
            <person name="Faurdal D."/>
            <person name="Vuksanovic O."/>
            <person name="Mourched A.-S."/>
            <person name="Charusanti P."/>
            <person name="Shaw S."/>
            <person name="Blin K."/>
            <person name="Weber T."/>
        </authorList>
    </citation>
    <scope>NUCLEOTIDE SEQUENCE</scope>
    <source>
        <strain evidence="2">NBC_01401</strain>
    </source>
</reference>
<accession>A0AAU3GR34</accession>
<feature type="region of interest" description="Disordered" evidence="1">
    <location>
        <begin position="1"/>
        <end position="48"/>
    </location>
</feature>
<dbReference type="AlphaFoldDB" id="A0AAU3GR34"/>
<organism evidence="2">
    <name type="scientific">Streptomyces sp. NBC_01401</name>
    <dbReference type="NCBI Taxonomy" id="2903854"/>
    <lineage>
        <taxon>Bacteria</taxon>
        <taxon>Bacillati</taxon>
        <taxon>Actinomycetota</taxon>
        <taxon>Actinomycetes</taxon>
        <taxon>Kitasatosporales</taxon>
        <taxon>Streptomycetaceae</taxon>
        <taxon>Streptomyces</taxon>
    </lineage>
</organism>